<name>A0A0T9UWU2_YERAL</name>
<organism evidence="2 3">
    <name type="scientific">Yersinia aldovae</name>
    <dbReference type="NCBI Taxonomy" id="29483"/>
    <lineage>
        <taxon>Bacteria</taxon>
        <taxon>Pseudomonadati</taxon>
        <taxon>Pseudomonadota</taxon>
        <taxon>Gammaproteobacteria</taxon>
        <taxon>Enterobacterales</taxon>
        <taxon>Yersiniaceae</taxon>
        <taxon>Yersinia</taxon>
    </lineage>
</organism>
<sequence>MKYTHTRLSAFSGDHIKIIGEHCAIIMLLSDRDYEKYSSGLGSIFHGGFFANFPAQIKVPSDGYWNVLIHPSLPDRNDIEYSVKIVKMVPSKSSDCVN</sequence>
<evidence type="ECO:0000313" key="2">
    <source>
        <dbReference type="EMBL" id="CNL79154.1"/>
    </source>
</evidence>
<dbReference type="InterPro" id="IPR015073">
    <property type="entry name" value="DUF1883"/>
</dbReference>
<evidence type="ECO:0000259" key="1">
    <source>
        <dbReference type="Pfam" id="PF08980"/>
    </source>
</evidence>
<feature type="domain" description="DUF1883" evidence="1">
    <location>
        <begin position="1"/>
        <end position="70"/>
    </location>
</feature>
<dbReference type="Pfam" id="PF08980">
    <property type="entry name" value="DUF1883"/>
    <property type="match status" value="1"/>
</dbReference>
<dbReference type="AlphaFoldDB" id="A0A0T9UWU2"/>
<dbReference type="Gene3D" id="4.10.1210.10">
    <property type="entry name" value="Atu1913-like"/>
    <property type="match status" value="1"/>
</dbReference>
<reference evidence="2 3" key="1">
    <citation type="submission" date="2015-03" db="EMBL/GenBank/DDBJ databases">
        <authorList>
            <person name="Murphy D."/>
        </authorList>
    </citation>
    <scope>NUCLEOTIDE SEQUENCE [LARGE SCALE GENOMIC DNA]</scope>
    <source>
        <strain evidence="2 3">IP06005</strain>
    </source>
</reference>
<dbReference type="SUPFAM" id="SSF141099">
    <property type="entry name" value="Atu1913-like"/>
    <property type="match status" value="1"/>
</dbReference>
<evidence type="ECO:0000313" key="3">
    <source>
        <dbReference type="Proteomes" id="UP000041595"/>
    </source>
</evidence>
<protein>
    <submittedName>
        <fullName evidence="2">Domain of uncharacterized function (DUF1883)</fullName>
    </submittedName>
</protein>
<dbReference type="Proteomes" id="UP000041595">
    <property type="component" value="Unassembled WGS sequence"/>
</dbReference>
<dbReference type="RefSeq" id="WP_049596276.1">
    <property type="nucleotide sequence ID" value="NZ_CABHPY010000049.1"/>
</dbReference>
<proteinExistence type="predicted"/>
<accession>A0A0T9UWU2</accession>
<gene>
    <name evidence="2" type="ORF">ERS137965_03947</name>
</gene>
<dbReference type="EMBL" id="CQEJ01000037">
    <property type="protein sequence ID" value="CNL79154.1"/>
    <property type="molecule type" value="Genomic_DNA"/>
</dbReference>
<dbReference type="InterPro" id="IPR036488">
    <property type="entry name" value="DUF1883-like_sf"/>
</dbReference>